<keyword evidence="2 3" id="KW-0694">RNA-binding</keyword>
<reference evidence="4 5" key="1">
    <citation type="submission" date="2019-03" db="EMBL/GenBank/DDBJ databases">
        <title>Characterization of a novel Mycoplasma cynos real-time PCR assay.</title>
        <authorList>
            <person name="Tallmadge R.L."/>
            <person name="Mitchell P.K."/>
            <person name="Goodman L."/>
        </authorList>
    </citation>
    <scope>NUCLEOTIDE SEQUENCE [LARGE SCALE GENOMIC DNA]</scope>
    <source>
        <strain evidence="4 5">1642</strain>
    </source>
</reference>
<dbReference type="GO" id="GO:0070930">
    <property type="term" value="P:trans-translation-dependent protein tagging"/>
    <property type="evidence" value="ECO:0007669"/>
    <property type="project" value="TreeGrafter"/>
</dbReference>
<evidence type="ECO:0000256" key="1">
    <source>
        <dbReference type="ARBA" id="ARBA00022490"/>
    </source>
</evidence>
<dbReference type="EMBL" id="SMDN01000003">
    <property type="protein sequence ID" value="TQC54009.1"/>
    <property type="molecule type" value="Genomic_DNA"/>
</dbReference>
<accession>A0A507SQB5</accession>
<name>A0A507SQB5_9BACT</name>
<dbReference type="InterPro" id="IPR023620">
    <property type="entry name" value="SmpB"/>
</dbReference>
<organism evidence="4 5">
    <name type="scientific">Mycoplasmopsis mucosicanis</name>
    <dbReference type="NCBI Taxonomy" id="458208"/>
    <lineage>
        <taxon>Bacteria</taxon>
        <taxon>Bacillati</taxon>
        <taxon>Mycoplasmatota</taxon>
        <taxon>Mycoplasmoidales</taxon>
        <taxon>Metamycoplasmataceae</taxon>
        <taxon>Mycoplasmopsis</taxon>
    </lineage>
</organism>
<dbReference type="RefSeq" id="WP_141483738.1">
    <property type="nucleotide sequence ID" value="NZ_SMDN01000003.1"/>
</dbReference>
<dbReference type="AlphaFoldDB" id="A0A507SQB5"/>
<proteinExistence type="inferred from homology"/>
<dbReference type="PANTHER" id="PTHR30308">
    <property type="entry name" value="TMRNA-BINDING COMPONENT OF TRANS-TRANSLATION TAGGING COMPLEX"/>
    <property type="match status" value="1"/>
</dbReference>
<gene>
    <name evidence="3 4" type="primary">smpB</name>
    <name evidence="4" type="ORF">E1I18_00940</name>
</gene>
<comment type="function">
    <text evidence="3">Required for rescue of stalled ribosomes mediated by trans-translation. Binds to transfer-messenger RNA (tmRNA), required for stable association of tmRNA with ribosomes. tmRNA and SmpB together mimic tRNA shape, replacing the anticodon stem-loop with SmpB. tmRNA is encoded by the ssrA gene; the 2 termini fold to resemble tRNA(Ala) and it encodes a 'tag peptide', a short internal open reading frame. During trans-translation Ala-aminoacylated tmRNA acts like a tRNA, entering the A-site of stalled ribosomes, displacing the stalled mRNA. The ribosome then switches to translate the ORF on the tmRNA; the nascent peptide is terminated with the 'tag peptide' encoded by the tmRNA and targeted for degradation. The ribosome is freed to recommence translation, which seems to be the essential function of trans-translation.</text>
</comment>
<keyword evidence="5" id="KW-1185">Reference proteome</keyword>
<dbReference type="NCBIfam" id="TIGR00086">
    <property type="entry name" value="smpB"/>
    <property type="match status" value="1"/>
</dbReference>
<protein>
    <recommendedName>
        <fullName evidence="3">SsrA-binding protein</fullName>
    </recommendedName>
    <alternativeName>
        <fullName evidence="3">Small protein B</fullName>
    </alternativeName>
</protein>
<evidence type="ECO:0000313" key="5">
    <source>
        <dbReference type="Proteomes" id="UP000320801"/>
    </source>
</evidence>
<keyword evidence="1 3" id="KW-0963">Cytoplasm</keyword>
<dbReference type="GO" id="GO:0003723">
    <property type="term" value="F:RNA binding"/>
    <property type="evidence" value="ECO:0007669"/>
    <property type="project" value="UniProtKB-UniRule"/>
</dbReference>
<dbReference type="Proteomes" id="UP000320801">
    <property type="component" value="Unassembled WGS sequence"/>
</dbReference>
<comment type="caution">
    <text evidence="4">The sequence shown here is derived from an EMBL/GenBank/DDBJ whole genome shotgun (WGS) entry which is preliminary data.</text>
</comment>
<dbReference type="PANTHER" id="PTHR30308:SF2">
    <property type="entry name" value="SSRA-BINDING PROTEIN"/>
    <property type="match status" value="1"/>
</dbReference>
<comment type="subcellular location">
    <subcellularLocation>
        <location evidence="3">Cytoplasm</location>
    </subcellularLocation>
    <text evidence="3">The tmRNA-SmpB complex associates with stalled 70S ribosomes.</text>
</comment>
<dbReference type="HAMAP" id="MF_00023">
    <property type="entry name" value="SmpB"/>
    <property type="match status" value="1"/>
</dbReference>
<dbReference type="Gene3D" id="2.40.280.10">
    <property type="match status" value="1"/>
</dbReference>
<dbReference type="OrthoDB" id="9805462at2"/>
<evidence type="ECO:0000256" key="3">
    <source>
        <dbReference type="HAMAP-Rule" id="MF_00023"/>
    </source>
</evidence>
<sequence length="147" mass="17299">MKLISDNRKGLYGHNIIEKYEVGIVLQGWEVKSARANTVQLTNAYCFFRKNELFLCNATFKQFMLVKCDETQDRKLLMHKNELLRLQSKKDKMGNATVLPVKIYFANNSKIKLEIALVVAMNKADKRQEMKKKDTEKYLRKVMQNYK</sequence>
<dbReference type="NCBIfam" id="NF003843">
    <property type="entry name" value="PRK05422.1"/>
    <property type="match status" value="1"/>
</dbReference>
<dbReference type="InterPro" id="IPR000037">
    <property type="entry name" value="SsrA-bd_prot"/>
</dbReference>
<dbReference type="GO" id="GO:0005829">
    <property type="term" value="C:cytosol"/>
    <property type="evidence" value="ECO:0007669"/>
    <property type="project" value="TreeGrafter"/>
</dbReference>
<dbReference type="SUPFAM" id="SSF74982">
    <property type="entry name" value="Small protein B (SmpB)"/>
    <property type="match status" value="1"/>
</dbReference>
<dbReference type="CDD" id="cd09294">
    <property type="entry name" value="SmpB"/>
    <property type="match status" value="1"/>
</dbReference>
<dbReference type="GO" id="GO:0070929">
    <property type="term" value="P:trans-translation"/>
    <property type="evidence" value="ECO:0007669"/>
    <property type="project" value="UniProtKB-UniRule"/>
</dbReference>
<dbReference type="Pfam" id="PF01668">
    <property type="entry name" value="SmpB"/>
    <property type="match status" value="1"/>
</dbReference>
<comment type="similarity">
    <text evidence="3">Belongs to the SmpB family.</text>
</comment>
<evidence type="ECO:0000313" key="4">
    <source>
        <dbReference type="EMBL" id="TQC54009.1"/>
    </source>
</evidence>
<evidence type="ECO:0000256" key="2">
    <source>
        <dbReference type="ARBA" id="ARBA00022884"/>
    </source>
</evidence>